<gene>
    <name evidence="2" type="ORF">ACFSSA_07915</name>
</gene>
<dbReference type="Proteomes" id="UP001597375">
    <property type="component" value="Unassembled WGS sequence"/>
</dbReference>
<evidence type="ECO:0000256" key="1">
    <source>
        <dbReference type="SAM" id="Coils"/>
    </source>
</evidence>
<keyword evidence="1" id="KW-0175">Coiled coil</keyword>
<feature type="coiled-coil region" evidence="1">
    <location>
        <begin position="54"/>
        <end position="88"/>
    </location>
</feature>
<accession>A0ABW5D6A7</accession>
<dbReference type="InterPro" id="IPR016866">
    <property type="entry name" value="UCP028069"/>
</dbReference>
<evidence type="ECO:0000313" key="3">
    <source>
        <dbReference type="Proteomes" id="UP001597375"/>
    </source>
</evidence>
<reference evidence="3" key="1">
    <citation type="journal article" date="2019" name="Int. J. Syst. Evol. Microbiol.">
        <title>The Global Catalogue of Microorganisms (GCM) 10K type strain sequencing project: providing services to taxonomists for standard genome sequencing and annotation.</title>
        <authorList>
            <consortium name="The Broad Institute Genomics Platform"/>
            <consortium name="The Broad Institute Genome Sequencing Center for Infectious Disease"/>
            <person name="Wu L."/>
            <person name="Ma J."/>
        </authorList>
    </citation>
    <scope>NUCLEOTIDE SEQUENCE [LARGE SCALE GENOMIC DNA]</scope>
    <source>
        <strain evidence="3">CGMCC 4.7106</strain>
    </source>
</reference>
<keyword evidence="3" id="KW-1185">Reference proteome</keyword>
<dbReference type="EMBL" id="JBHUIT010000010">
    <property type="protein sequence ID" value="MFD2256597.1"/>
    <property type="molecule type" value="Genomic_DNA"/>
</dbReference>
<dbReference type="Pfam" id="PF11932">
    <property type="entry name" value="DUF3450"/>
    <property type="match status" value="1"/>
</dbReference>
<comment type="caution">
    <text evidence="2">The sequence shown here is derived from an EMBL/GenBank/DDBJ whole genome shotgun (WGS) entry which is preliminary data.</text>
</comment>
<evidence type="ECO:0000313" key="2">
    <source>
        <dbReference type="EMBL" id="MFD2256597.1"/>
    </source>
</evidence>
<sequence length="260" mass="29628">MRHLLPIICLGTVCHLSAQEQKISPTDELRVTVNEWVDTMREIQEEENEWTRDQEVLQNYREGLEKEIIDLKEKISDAKTRKAGADAESLKQTQERDRFVAAKDELSVLVRSLEENMMDKLPLIPAPLRSEPKVAQAIEDLQHDIKLPEDKRNEGVSKRLLNLINLTAEIEKFQQTVVLRQELRSDDKGHEYNMQVIYFGLAVAYAVNDDGSLALVGHPSEKEGWKFEERKELAAEIKHLIAATTGDADAAFVTLPFSQP</sequence>
<proteinExistence type="predicted"/>
<protein>
    <submittedName>
        <fullName evidence="2">DUF3450 family protein</fullName>
    </submittedName>
</protein>
<dbReference type="RefSeq" id="WP_386819889.1">
    <property type="nucleotide sequence ID" value="NZ_JBHUIT010000010.1"/>
</dbReference>
<organism evidence="2 3">
    <name type="scientific">Luteolibacter algae</name>
    <dbReference type="NCBI Taxonomy" id="454151"/>
    <lineage>
        <taxon>Bacteria</taxon>
        <taxon>Pseudomonadati</taxon>
        <taxon>Verrucomicrobiota</taxon>
        <taxon>Verrucomicrobiia</taxon>
        <taxon>Verrucomicrobiales</taxon>
        <taxon>Verrucomicrobiaceae</taxon>
        <taxon>Luteolibacter</taxon>
    </lineage>
</organism>
<name>A0ABW5D6A7_9BACT</name>